<keyword evidence="10 11" id="KW-0472">Membrane</keyword>
<evidence type="ECO:0000256" key="4">
    <source>
        <dbReference type="ARBA" id="ARBA00022448"/>
    </source>
</evidence>
<sequence>MGEGIGSLLPFVLMFVVVYFFMIAPQMKRAKKEKKFAAELKRGDKVITKSGLHAKILELNDKDGSCVLETMSGKAKYERSAISSEMSEKLNAPAAVAKK</sequence>
<gene>
    <name evidence="12" type="primary">yajC</name>
    <name evidence="12" type="ORF">ACFFU1_13525</name>
</gene>
<keyword evidence="8 11" id="KW-1133">Transmembrane helix</keyword>
<evidence type="ECO:0000256" key="6">
    <source>
        <dbReference type="ARBA" id="ARBA00022692"/>
    </source>
</evidence>
<evidence type="ECO:0000313" key="13">
    <source>
        <dbReference type="Proteomes" id="UP001589590"/>
    </source>
</evidence>
<dbReference type="EMBL" id="JBHMFA010000009">
    <property type="protein sequence ID" value="MFB9105922.1"/>
    <property type="molecule type" value="Genomic_DNA"/>
</dbReference>
<dbReference type="PANTHER" id="PTHR33909">
    <property type="entry name" value="SEC TRANSLOCON ACCESSORY COMPLEX SUBUNIT YAJC"/>
    <property type="match status" value="1"/>
</dbReference>
<evidence type="ECO:0000256" key="8">
    <source>
        <dbReference type="ARBA" id="ARBA00022989"/>
    </source>
</evidence>
<organism evidence="12 13">
    <name type="scientific">Algibacter miyuki</name>
    <dbReference type="NCBI Taxonomy" id="1306933"/>
    <lineage>
        <taxon>Bacteria</taxon>
        <taxon>Pseudomonadati</taxon>
        <taxon>Bacteroidota</taxon>
        <taxon>Flavobacteriia</taxon>
        <taxon>Flavobacteriales</taxon>
        <taxon>Flavobacteriaceae</taxon>
        <taxon>Algibacter</taxon>
    </lineage>
</organism>
<dbReference type="PRINTS" id="PR01853">
    <property type="entry name" value="YAJCTRNLCASE"/>
</dbReference>
<dbReference type="NCBIfam" id="TIGR00739">
    <property type="entry name" value="yajC"/>
    <property type="match status" value="1"/>
</dbReference>
<evidence type="ECO:0000313" key="12">
    <source>
        <dbReference type="EMBL" id="MFB9105922.1"/>
    </source>
</evidence>
<keyword evidence="6 11" id="KW-0812">Transmembrane</keyword>
<evidence type="ECO:0000256" key="5">
    <source>
        <dbReference type="ARBA" id="ARBA00022475"/>
    </source>
</evidence>
<evidence type="ECO:0000256" key="7">
    <source>
        <dbReference type="ARBA" id="ARBA00022927"/>
    </source>
</evidence>
<evidence type="ECO:0000256" key="1">
    <source>
        <dbReference type="ARBA" id="ARBA00004162"/>
    </source>
</evidence>
<evidence type="ECO:0000256" key="2">
    <source>
        <dbReference type="ARBA" id="ARBA00006742"/>
    </source>
</evidence>
<reference evidence="12 13" key="1">
    <citation type="submission" date="2024-09" db="EMBL/GenBank/DDBJ databases">
        <authorList>
            <person name="Sun Q."/>
            <person name="Mori K."/>
        </authorList>
    </citation>
    <scope>NUCLEOTIDE SEQUENCE [LARGE SCALE GENOMIC DNA]</scope>
    <source>
        <strain evidence="12 13">CECT 8300</strain>
    </source>
</reference>
<dbReference type="PANTHER" id="PTHR33909:SF1">
    <property type="entry name" value="SEC TRANSLOCON ACCESSORY COMPLEX SUBUNIT YAJC"/>
    <property type="match status" value="1"/>
</dbReference>
<dbReference type="RefSeq" id="WP_290272383.1">
    <property type="nucleotide sequence ID" value="NZ_JAUFQP010000013.1"/>
</dbReference>
<keyword evidence="5" id="KW-1003">Cell membrane</keyword>
<dbReference type="Proteomes" id="UP001589590">
    <property type="component" value="Unassembled WGS sequence"/>
</dbReference>
<keyword evidence="4" id="KW-0813">Transport</keyword>
<evidence type="ECO:0000256" key="9">
    <source>
        <dbReference type="ARBA" id="ARBA00023010"/>
    </source>
</evidence>
<accession>A0ABV5H200</accession>
<dbReference type="InterPro" id="IPR003849">
    <property type="entry name" value="Preprotein_translocase_YajC"/>
</dbReference>
<keyword evidence="7" id="KW-0653">Protein transport</keyword>
<evidence type="ECO:0000256" key="11">
    <source>
        <dbReference type="SAM" id="Phobius"/>
    </source>
</evidence>
<dbReference type="Pfam" id="PF02699">
    <property type="entry name" value="YajC"/>
    <property type="match status" value="1"/>
</dbReference>
<comment type="similarity">
    <text evidence="2">Belongs to the YajC family.</text>
</comment>
<feature type="transmembrane region" description="Helical" evidence="11">
    <location>
        <begin position="6"/>
        <end position="24"/>
    </location>
</feature>
<keyword evidence="9" id="KW-0811">Translocation</keyword>
<dbReference type="SMART" id="SM01323">
    <property type="entry name" value="YajC"/>
    <property type="match status" value="1"/>
</dbReference>
<protein>
    <recommendedName>
        <fullName evidence="3">Sec translocon accessory complex subunit YajC</fullName>
    </recommendedName>
</protein>
<name>A0ABV5H200_9FLAO</name>
<keyword evidence="13" id="KW-1185">Reference proteome</keyword>
<proteinExistence type="inferred from homology"/>
<evidence type="ECO:0000256" key="10">
    <source>
        <dbReference type="ARBA" id="ARBA00023136"/>
    </source>
</evidence>
<evidence type="ECO:0000256" key="3">
    <source>
        <dbReference type="ARBA" id="ARBA00014962"/>
    </source>
</evidence>
<comment type="subcellular location">
    <subcellularLocation>
        <location evidence="1">Cell membrane</location>
        <topology evidence="1">Single-pass membrane protein</topology>
    </subcellularLocation>
</comment>
<comment type="caution">
    <text evidence="12">The sequence shown here is derived from an EMBL/GenBank/DDBJ whole genome shotgun (WGS) entry which is preliminary data.</text>
</comment>